<evidence type="ECO:0000256" key="2">
    <source>
        <dbReference type="SAM" id="SignalP"/>
    </source>
</evidence>
<feature type="repeat" description="TPR" evidence="1">
    <location>
        <begin position="104"/>
        <end position="137"/>
    </location>
</feature>
<gene>
    <name evidence="3" type="ORF">JYB88_04525</name>
</gene>
<dbReference type="Pfam" id="PF14559">
    <property type="entry name" value="TPR_19"/>
    <property type="match status" value="1"/>
</dbReference>
<dbReference type="SUPFAM" id="SSF48452">
    <property type="entry name" value="TPR-like"/>
    <property type="match status" value="1"/>
</dbReference>
<dbReference type="Proteomes" id="UP000663281">
    <property type="component" value="Chromosome"/>
</dbReference>
<dbReference type="Gene3D" id="1.25.40.10">
    <property type="entry name" value="Tetratricopeptide repeat domain"/>
    <property type="match status" value="2"/>
</dbReference>
<feature type="signal peptide" evidence="2">
    <location>
        <begin position="1"/>
        <end position="26"/>
    </location>
</feature>
<dbReference type="RefSeq" id="WP_207325631.1">
    <property type="nucleotide sequence ID" value="NZ_CP071504.1"/>
</dbReference>
<feature type="chain" id="PRO_5036894509" evidence="2">
    <location>
        <begin position="27"/>
        <end position="188"/>
    </location>
</feature>
<organism evidence="3 4">
    <name type="scientific">Shewanella cyperi</name>
    <dbReference type="NCBI Taxonomy" id="2814292"/>
    <lineage>
        <taxon>Bacteria</taxon>
        <taxon>Pseudomonadati</taxon>
        <taxon>Pseudomonadota</taxon>
        <taxon>Gammaproteobacteria</taxon>
        <taxon>Alteromonadales</taxon>
        <taxon>Shewanellaceae</taxon>
        <taxon>Shewanella</taxon>
    </lineage>
</organism>
<evidence type="ECO:0000256" key="1">
    <source>
        <dbReference type="PROSITE-ProRule" id="PRU00339"/>
    </source>
</evidence>
<keyword evidence="4" id="KW-1185">Reference proteome</keyword>
<protein>
    <submittedName>
        <fullName evidence="3">Tetratricopeptide repeat protein</fullName>
    </submittedName>
</protein>
<dbReference type="AlphaFoldDB" id="A0A975AM52"/>
<keyword evidence="1" id="KW-0802">TPR repeat</keyword>
<sequence>MLKNFIRPMLLMLTVLLWGCQSTAPAPEPRPQPNPAVTQLFNQAMGQLKQGELDGAEALLEQVLRLDDKLPGARLNLAIISHKRGDSARAKALIDSALALAPMPEALNLRGVLARQEGDFRAAEADFTKALTQAPGYAAAHYNLALLYDLYLQQPEKAAFHCRQYLAQSGDSEATPWLEELSRRAVNE</sequence>
<evidence type="ECO:0000313" key="4">
    <source>
        <dbReference type="Proteomes" id="UP000663281"/>
    </source>
</evidence>
<dbReference type="SMART" id="SM00028">
    <property type="entry name" value="TPR"/>
    <property type="match status" value="4"/>
</dbReference>
<dbReference type="KEGG" id="scyp:JYB88_04525"/>
<reference evidence="3 4" key="1">
    <citation type="submission" date="2021-03" db="EMBL/GenBank/DDBJ databases">
        <title>Novel species identification of genus Shewanella.</title>
        <authorList>
            <person name="Liu G."/>
            <person name="Zhang Q."/>
        </authorList>
    </citation>
    <scope>NUCLEOTIDE SEQUENCE [LARGE SCALE GENOMIC DNA]</scope>
    <source>
        <strain evidence="3 4">FJAT-53726</strain>
    </source>
</reference>
<dbReference type="PROSITE" id="PS50005">
    <property type="entry name" value="TPR"/>
    <property type="match status" value="1"/>
</dbReference>
<evidence type="ECO:0000313" key="3">
    <source>
        <dbReference type="EMBL" id="QSX30918.1"/>
    </source>
</evidence>
<name>A0A975AM52_9GAMM</name>
<dbReference type="InterPro" id="IPR011990">
    <property type="entry name" value="TPR-like_helical_dom_sf"/>
</dbReference>
<dbReference type="InterPro" id="IPR019734">
    <property type="entry name" value="TPR_rpt"/>
</dbReference>
<accession>A0A975AM52</accession>
<dbReference type="EMBL" id="CP071504">
    <property type="protein sequence ID" value="QSX30918.1"/>
    <property type="molecule type" value="Genomic_DNA"/>
</dbReference>
<proteinExistence type="predicted"/>
<keyword evidence="2" id="KW-0732">Signal</keyword>